<dbReference type="InterPro" id="IPR007174">
    <property type="entry name" value="Las1"/>
</dbReference>
<gene>
    <name evidence="1" type="ORF">FNV43_RR03558</name>
</gene>
<sequence length="617" mass="69554">MEPVVLAIDEKPRVIDQYELVSESSSSSYSLKLVPWLRWDEWLFVYDSLFSDSVDIVASALRRIATWRSRGCVPVAIEVTASIIEIQLKDPYFRKEQSSDKSGANQFGDALLSEEMLAMLYCMAIIRLVNGVVEKTRKKTGISIAVAAAAIGIPRMLIDVRHEGSHRELPALPWFAVPQLRNYGGCNLSKFCEIMFPSVMNALDWLKVYYWEPQKKEIPFQGRKEIKGKLKELAFCLKAKQHPQSGSSLTKGKRGIHNELFCVRNKFLSHVAGKLHSSQSGGSKKQVIKVLKNLVGLYSSFSSEVVSVLLDLLLKALKSSGLVELPVDAQLFPSIDTLLYEWKLVITKFSNKEPELPLALLRAVLDVIETQETMEYDMDDRPEDCQVEHLSFLFTWLVRIFKELKPRHKKDSANKIKVSSAETTVSKELLVELLLSPDPNVIEDDSSHLNLKNLLIQQEESISQAAKKLELIKLRRRMKANVMKTADAEVSSSIRWVVAKSWNPCPIGMLPRAVGSSGRLPVLNCNDDQSKVMEISQTNEKWELKPCSRKREASSDNRLLDDSSIKRKRVAFENCISNGEDVSLSEGFDGHLMIGGVWKKVGEEDLFAIESSVRILV</sequence>
<keyword evidence="2" id="KW-1185">Reference proteome</keyword>
<dbReference type="Proteomes" id="UP000796880">
    <property type="component" value="Unassembled WGS sequence"/>
</dbReference>
<accession>A0A8K0MP74</accession>
<dbReference type="PANTHER" id="PTHR15002:SF0">
    <property type="entry name" value="RIBOSOMAL BIOGENESIS PROTEIN LAS1L"/>
    <property type="match status" value="1"/>
</dbReference>
<dbReference type="Pfam" id="PF04031">
    <property type="entry name" value="Las1"/>
    <property type="match status" value="1"/>
</dbReference>
<dbReference type="GO" id="GO:0030687">
    <property type="term" value="C:preribosome, large subunit precursor"/>
    <property type="evidence" value="ECO:0007669"/>
    <property type="project" value="TreeGrafter"/>
</dbReference>
<reference evidence="1" key="1">
    <citation type="submission" date="2020-03" db="EMBL/GenBank/DDBJ databases">
        <title>A high-quality chromosome-level genome assembly of a woody plant with both climbing and erect habits, Rhamnella rubrinervis.</title>
        <authorList>
            <person name="Lu Z."/>
            <person name="Yang Y."/>
            <person name="Zhu X."/>
            <person name="Sun Y."/>
        </authorList>
    </citation>
    <scope>NUCLEOTIDE SEQUENCE</scope>
    <source>
        <strain evidence="1">BYM</strain>
        <tissue evidence="1">Leaf</tissue>
    </source>
</reference>
<protein>
    <recommendedName>
        <fullName evidence="3">Las1-like family protein</fullName>
    </recommendedName>
</protein>
<evidence type="ECO:0008006" key="3">
    <source>
        <dbReference type="Google" id="ProtNLM"/>
    </source>
</evidence>
<proteinExistence type="predicted"/>
<dbReference type="GO" id="GO:0004519">
    <property type="term" value="F:endonuclease activity"/>
    <property type="evidence" value="ECO:0007669"/>
    <property type="project" value="InterPro"/>
</dbReference>
<dbReference type="EMBL" id="VOIH02000002">
    <property type="protein sequence ID" value="KAF3453124.1"/>
    <property type="molecule type" value="Genomic_DNA"/>
</dbReference>
<dbReference type="GO" id="GO:0000470">
    <property type="term" value="P:maturation of LSU-rRNA"/>
    <property type="evidence" value="ECO:0007669"/>
    <property type="project" value="TreeGrafter"/>
</dbReference>
<dbReference type="AlphaFoldDB" id="A0A8K0MP74"/>
<comment type="caution">
    <text evidence="1">The sequence shown here is derived from an EMBL/GenBank/DDBJ whole genome shotgun (WGS) entry which is preliminary data.</text>
</comment>
<name>A0A8K0MP74_9ROSA</name>
<evidence type="ECO:0000313" key="2">
    <source>
        <dbReference type="Proteomes" id="UP000796880"/>
    </source>
</evidence>
<organism evidence="1 2">
    <name type="scientific">Rhamnella rubrinervis</name>
    <dbReference type="NCBI Taxonomy" id="2594499"/>
    <lineage>
        <taxon>Eukaryota</taxon>
        <taxon>Viridiplantae</taxon>
        <taxon>Streptophyta</taxon>
        <taxon>Embryophyta</taxon>
        <taxon>Tracheophyta</taxon>
        <taxon>Spermatophyta</taxon>
        <taxon>Magnoliopsida</taxon>
        <taxon>eudicotyledons</taxon>
        <taxon>Gunneridae</taxon>
        <taxon>Pentapetalae</taxon>
        <taxon>rosids</taxon>
        <taxon>fabids</taxon>
        <taxon>Rosales</taxon>
        <taxon>Rhamnaceae</taxon>
        <taxon>rhamnoid group</taxon>
        <taxon>Rhamneae</taxon>
        <taxon>Rhamnella</taxon>
    </lineage>
</organism>
<dbReference type="GO" id="GO:0090730">
    <property type="term" value="C:Las1 complex"/>
    <property type="evidence" value="ECO:0007669"/>
    <property type="project" value="InterPro"/>
</dbReference>
<dbReference type="OrthoDB" id="10263222at2759"/>
<dbReference type="PANTHER" id="PTHR15002">
    <property type="entry name" value="RIBOSOMAL BIOGENESIS PROTEIN LAS1L"/>
    <property type="match status" value="1"/>
</dbReference>
<evidence type="ECO:0000313" key="1">
    <source>
        <dbReference type="EMBL" id="KAF3453124.1"/>
    </source>
</evidence>
<dbReference type="GO" id="GO:0000460">
    <property type="term" value="P:maturation of 5.8S rRNA"/>
    <property type="evidence" value="ECO:0007669"/>
    <property type="project" value="TreeGrafter"/>
</dbReference>